<feature type="region of interest" description="Disordered" evidence="1">
    <location>
        <begin position="1"/>
        <end position="32"/>
    </location>
</feature>
<dbReference type="OrthoDB" id="21380at2759"/>
<evidence type="ECO:0000313" key="2">
    <source>
        <dbReference type="EMBL" id="CAH0098308.1"/>
    </source>
</evidence>
<proteinExistence type="predicted"/>
<dbReference type="Proteomes" id="UP000789390">
    <property type="component" value="Unassembled WGS sequence"/>
</dbReference>
<feature type="compositionally biased region" description="Basic residues" evidence="1">
    <location>
        <begin position="390"/>
        <end position="400"/>
    </location>
</feature>
<organism evidence="2 3">
    <name type="scientific">Daphnia galeata</name>
    <dbReference type="NCBI Taxonomy" id="27404"/>
    <lineage>
        <taxon>Eukaryota</taxon>
        <taxon>Metazoa</taxon>
        <taxon>Ecdysozoa</taxon>
        <taxon>Arthropoda</taxon>
        <taxon>Crustacea</taxon>
        <taxon>Branchiopoda</taxon>
        <taxon>Diplostraca</taxon>
        <taxon>Cladocera</taxon>
        <taxon>Anomopoda</taxon>
        <taxon>Daphniidae</taxon>
        <taxon>Daphnia</taxon>
    </lineage>
</organism>
<evidence type="ECO:0000313" key="3">
    <source>
        <dbReference type="Proteomes" id="UP000789390"/>
    </source>
</evidence>
<feature type="compositionally biased region" description="Polar residues" evidence="1">
    <location>
        <begin position="508"/>
        <end position="519"/>
    </location>
</feature>
<feature type="region of interest" description="Disordered" evidence="1">
    <location>
        <begin position="485"/>
        <end position="519"/>
    </location>
</feature>
<feature type="compositionally biased region" description="Basic and acidic residues" evidence="1">
    <location>
        <begin position="58"/>
        <end position="70"/>
    </location>
</feature>
<feature type="compositionally biased region" description="Basic residues" evidence="1">
    <location>
        <begin position="493"/>
        <end position="503"/>
    </location>
</feature>
<feature type="compositionally biased region" description="Low complexity" evidence="1">
    <location>
        <begin position="366"/>
        <end position="380"/>
    </location>
</feature>
<feature type="region of interest" description="Disordered" evidence="1">
    <location>
        <begin position="366"/>
        <end position="408"/>
    </location>
</feature>
<feature type="region of interest" description="Disordered" evidence="1">
    <location>
        <begin position="327"/>
        <end position="348"/>
    </location>
</feature>
<feature type="region of interest" description="Disordered" evidence="1">
    <location>
        <begin position="742"/>
        <end position="777"/>
    </location>
</feature>
<feature type="compositionally biased region" description="Low complexity" evidence="1">
    <location>
        <begin position="207"/>
        <end position="219"/>
    </location>
</feature>
<feature type="compositionally biased region" description="Low complexity" evidence="1">
    <location>
        <begin position="697"/>
        <end position="721"/>
    </location>
</feature>
<name>A0A8J2R9T4_9CRUS</name>
<protein>
    <submittedName>
        <fullName evidence="2">Uncharacterized protein</fullName>
    </submittedName>
</protein>
<gene>
    <name evidence="2" type="ORF">DGAL_LOCUS357</name>
</gene>
<keyword evidence="3" id="KW-1185">Reference proteome</keyword>
<dbReference type="EMBL" id="CAKKLH010000002">
    <property type="protein sequence ID" value="CAH0098308.1"/>
    <property type="molecule type" value="Genomic_DNA"/>
</dbReference>
<evidence type="ECO:0000256" key="1">
    <source>
        <dbReference type="SAM" id="MobiDB-lite"/>
    </source>
</evidence>
<feature type="region of interest" description="Disordered" evidence="1">
    <location>
        <begin position="58"/>
        <end position="85"/>
    </location>
</feature>
<dbReference type="AlphaFoldDB" id="A0A8J2R9T4"/>
<accession>A0A8J2R9T4</accession>
<feature type="region of interest" description="Disordered" evidence="1">
    <location>
        <begin position="584"/>
        <end position="648"/>
    </location>
</feature>
<feature type="region of interest" description="Disordered" evidence="1">
    <location>
        <begin position="204"/>
        <end position="236"/>
    </location>
</feature>
<reference evidence="2" key="1">
    <citation type="submission" date="2021-11" db="EMBL/GenBank/DDBJ databases">
        <authorList>
            <person name="Schell T."/>
        </authorList>
    </citation>
    <scope>NUCLEOTIDE SEQUENCE</scope>
    <source>
        <strain evidence="2">M5</strain>
    </source>
</reference>
<sequence>MAKMRATLRKVAQVTPPPSPKNGEDVKGNSEWSTRLRNHSVAAKVPNGRRAKIVRIKKESPVFHHNEDSNCSRTSTPSPVCDASRVRMRQTSGEGLHYWPRRSARLIGIPAEEIEDQQNKSNGSINVDEEEEEEDENKEEPQHEEENGLVVVCETNHDDVDNKKEAEEPQDECKNCKQRTNKQQTKGQGRTLGTLLMESQRFMHYPSSRGSGSCRNGRSTYNSRDIRPPPHISPRIAHVEDKPEPAEDELAAPKLTPLPLIHDHPTVNQVQFSFEIVPSGTSWYQTFLRDEEFHRDSIRLPDDPPIGPSPFLLPYEMSLEAILKSNRTVRKNNSSRGRPRGAKKSVPISFRPIISTRLQMQSAARQSQLAAAASSSARSSAIDKSDRRGGCQRHSRRKKPWFNMPRKSPRCHASTMAILCSKSDTEAEAVASTTTAAATTKTKVAATVIADESQLPPEKVPIKERIPPPDSYLVQVLEEMLTQGLEKRPVNPVRKRGRPRKRPLPPNEQSNPATELVESSVTELLATPLDRIEDIVDEGILPDDSDHCLFSDDDLVYPPYPWTNDNRRDDPSSVTGLDHVSPEVFHDLDSHSGSRSSSVYETASEIGSTSTSTGTCDSRRKAWRSAGGNNLRRKRRCNMTGWPRSKKRRPLPLNIIDVDDDLNLTGNLSCNDDEDEGPPNIMLSPIREEATLLVDGSSPNLSQQQPQPSPRSSSSAANNQSFVSKPFQFQRKTLRFVGKRILRPAAQRHAPQRLEYWPCFPTESSSGGGRRRKRKTS</sequence>
<feature type="region of interest" description="Disordered" evidence="1">
    <location>
        <begin position="109"/>
        <end position="188"/>
    </location>
</feature>
<comment type="caution">
    <text evidence="2">The sequence shown here is derived from an EMBL/GenBank/DDBJ whole genome shotgun (WGS) entry which is preliminary data.</text>
</comment>
<feature type="compositionally biased region" description="Acidic residues" evidence="1">
    <location>
        <begin position="127"/>
        <end position="138"/>
    </location>
</feature>
<feature type="compositionally biased region" description="Basic and acidic residues" evidence="1">
    <location>
        <begin position="155"/>
        <end position="175"/>
    </location>
</feature>
<feature type="region of interest" description="Disordered" evidence="1">
    <location>
        <begin position="696"/>
        <end position="724"/>
    </location>
</feature>